<name>A0A1F5MH25_9BACT</name>
<protein>
    <submittedName>
        <fullName evidence="1">Uncharacterized protein</fullName>
    </submittedName>
</protein>
<comment type="caution">
    <text evidence="1">The sequence shown here is derived from an EMBL/GenBank/DDBJ whole genome shotgun (WGS) entry which is preliminary data.</text>
</comment>
<gene>
    <name evidence="1" type="ORF">A3J13_02210</name>
</gene>
<organism evidence="1 2">
    <name type="scientific">Candidatus Daviesbacteria bacterium RIFCSPLOWO2_02_FULL_36_8</name>
    <dbReference type="NCBI Taxonomy" id="1797793"/>
    <lineage>
        <taxon>Bacteria</taxon>
        <taxon>Candidatus Daviesiibacteriota</taxon>
    </lineage>
</organism>
<dbReference type="Proteomes" id="UP000183317">
    <property type="component" value="Unassembled WGS sequence"/>
</dbReference>
<accession>A0A1F5MH25</accession>
<dbReference type="EMBL" id="MFDU01000003">
    <property type="protein sequence ID" value="OGE64663.1"/>
    <property type="molecule type" value="Genomic_DNA"/>
</dbReference>
<reference evidence="1 2" key="1">
    <citation type="journal article" date="2016" name="Nat. Commun.">
        <title>Thousands of microbial genomes shed light on interconnected biogeochemical processes in an aquifer system.</title>
        <authorList>
            <person name="Anantharaman K."/>
            <person name="Brown C.T."/>
            <person name="Hug L.A."/>
            <person name="Sharon I."/>
            <person name="Castelle C.J."/>
            <person name="Probst A.J."/>
            <person name="Thomas B.C."/>
            <person name="Singh A."/>
            <person name="Wilkins M.J."/>
            <person name="Karaoz U."/>
            <person name="Brodie E.L."/>
            <person name="Williams K.H."/>
            <person name="Hubbard S.S."/>
            <person name="Banfield J.F."/>
        </authorList>
    </citation>
    <scope>NUCLEOTIDE SEQUENCE [LARGE SCALE GENOMIC DNA]</scope>
</reference>
<evidence type="ECO:0000313" key="2">
    <source>
        <dbReference type="Proteomes" id="UP000183317"/>
    </source>
</evidence>
<dbReference type="AlphaFoldDB" id="A0A1F5MH25"/>
<sequence length="157" mass="17948">MSAPDRRSELWPSTWKETRVKAIGIVNDFRTKAEERPLEANELSELNSVVGHLLHAWEKPWRNPVIVSAVGVIREHFTQRFSLERSSRPGVQSDRILRATLPTGYFKDKPHDDPELIASSYMSIVHGEMLSQKTKDWCGEMAVQVALANIRRPNEES</sequence>
<evidence type="ECO:0000313" key="1">
    <source>
        <dbReference type="EMBL" id="OGE64663.1"/>
    </source>
</evidence>
<proteinExistence type="predicted"/>